<evidence type="ECO:0000313" key="2">
    <source>
        <dbReference type="EMBL" id="AIL64114.1"/>
    </source>
</evidence>
<keyword evidence="1" id="KW-0812">Transmembrane</keyword>
<feature type="transmembrane region" description="Helical" evidence="1">
    <location>
        <begin position="6"/>
        <end position="30"/>
    </location>
</feature>
<dbReference type="KEGG" id="palk:PSAKL28_49740"/>
<protein>
    <submittedName>
        <fullName evidence="2">Uncharacterized protein</fullName>
    </submittedName>
</protein>
<dbReference type="Proteomes" id="UP000028931">
    <property type="component" value="Chromosome"/>
</dbReference>
<dbReference type="AlphaFoldDB" id="A0A077FJ56"/>
<keyword evidence="1" id="KW-1133">Transmembrane helix</keyword>
<dbReference type="EMBL" id="CP009048">
    <property type="protein sequence ID" value="AIL64114.1"/>
    <property type="molecule type" value="Genomic_DNA"/>
</dbReference>
<evidence type="ECO:0000256" key="1">
    <source>
        <dbReference type="SAM" id="Phobius"/>
    </source>
</evidence>
<organism evidence="2 3">
    <name type="scientific">Pseudomonas alkylphenolica</name>
    <dbReference type="NCBI Taxonomy" id="237609"/>
    <lineage>
        <taxon>Bacteria</taxon>
        <taxon>Pseudomonadati</taxon>
        <taxon>Pseudomonadota</taxon>
        <taxon>Gammaproteobacteria</taxon>
        <taxon>Pseudomonadales</taxon>
        <taxon>Pseudomonadaceae</taxon>
        <taxon>Pseudomonas</taxon>
    </lineage>
</organism>
<name>A0A077FJ56_9PSED</name>
<evidence type="ECO:0000313" key="3">
    <source>
        <dbReference type="Proteomes" id="UP000028931"/>
    </source>
</evidence>
<sequence length="44" mass="5142">MYEMSHDTFGIICLTSLLIFCLGLATWANWSEVKKLFKRSPPRH</sequence>
<accession>A0A077FJ56</accession>
<proteinExistence type="predicted"/>
<keyword evidence="1" id="KW-0472">Membrane</keyword>
<gene>
    <name evidence="2" type="ORF">PSAKL28_49740</name>
</gene>
<dbReference type="HOGENOM" id="CLU_218035_0_0_6"/>
<reference evidence="2 3" key="1">
    <citation type="submission" date="2014-07" db="EMBL/GenBank/DDBJ databases">
        <authorList>
            <person name="Lee K."/>
            <person name="Lim J.Y."/>
            <person name="Hwang I."/>
        </authorList>
    </citation>
    <scope>NUCLEOTIDE SEQUENCE [LARGE SCALE GENOMIC DNA]</scope>
    <source>
        <strain evidence="2 3">KL28</strain>
    </source>
</reference>